<keyword evidence="3" id="KW-0813">Transport</keyword>
<dbReference type="Pfam" id="PF04716">
    <property type="entry name" value="ETC_C1_NDUFA5"/>
    <property type="match status" value="1"/>
</dbReference>
<gene>
    <name evidence="10" type="ORF">SELMODRAFT_93128</name>
</gene>
<feature type="region of interest" description="Disordered" evidence="9">
    <location>
        <begin position="151"/>
        <end position="177"/>
    </location>
</feature>
<dbReference type="InterPro" id="IPR006806">
    <property type="entry name" value="NDUFA5"/>
</dbReference>
<evidence type="ECO:0000256" key="9">
    <source>
        <dbReference type="SAM" id="MobiDB-lite"/>
    </source>
</evidence>
<keyword evidence="8" id="KW-0472">Membrane</keyword>
<evidence type="ECO:0000256" key="7">
    <source>
        <dbReference type="ARBA" id="ARBA00023128"/>
    </source>
</evidence>
<dbReference type="FunCoup" id="D8RH13">
    <property type="interactions" value="2720"/>
</dbReference>
<reference evidence="10 11" key="1">
    <citation type="journal article" date="2011" name="Science">
        <title>The Selaginella genome identifies genetic changes associated with the evolution of vascular plants.</title>
        <authorList>
            <person name="Banks J.A."/>
            <person name="Nishiyama T."/>
            <person name="Hasebe M."/>
            <person name="Bowman J.L."/>
            <person name="Gribskov M."/>
            <person name="dePamphilis C."/>
            <person name="Albert V.A."/>
            <person name="Aono N."/>
            <person name="Aoyama T."/>
            <person name="Ambrose B.A."/>
            <person name="Ashton N.W."/>
            <person name="Axtell M.J."/>
            <person name="Barker E."/>
            <person name="Barker M.S."/>
            <person name="Bennetzen J.L."/>
            <person name="Bonawitz N.D."/>
            <person name="Chapple C."/>
            <person name="Cheng C."/>
            <person name="Correa L.G."/>
            <person name="Dacre M."/>
            <person name="DeBarry J."/>
            <person name="Dreyer I."/>
            <person name="Elias M."/>
            <person name="Engstrom E.M."/>
            <person name="Estelle M."/>
            <person name="Feng L."/>
            <person name="Finet C."/>
            <person name="Floyd S.K."/>
            <person name="Frommer W.B."/>
            <person name="Fujita T."/>
            <person name="Gramzow L."/>
            <person name="Gutensohn M."/>
            <person name="Harholt J."/>
            <person name="Hattori M."/>
            <person name="Heyl A."/>
            <person name="Hirai T."/>
            <person name="Hiwatashi Y."/>
            <person name="Ishikawa M."/>
            <person name="Iwata M."/>
            <person name="Karol K.G."/>
            <person name="Koehler B."/>
            <person name="Kolukisaoglu U."/>
            <person name="Kubo M."/>
            <person name="Kurata T."/>
            <person name="Lalonde S."/>
            <person name="Li K."/>
            <person name="Li Y."/>
            <person name="Litt A."/>
            <person name="Lyons E."/>
            <person name="Manning G."/>
            <person name="Maruyama T."/>
            <person name="Michael T.P."/>
            <person name="Mikami K."/>
            <person name="Miyazaki S."/>
            <person name="Morinaga S."/>
            <person name="Murata T."/>
            <person name="Mueller-Roeber B."/>
            <person name="Nelson D.R."/>
            <person name="Obara M."/>
            <person name="Oguri Y."/>
            <person name="Olmstead R.G."/>
            <person name="Onodera N."/>
            <person name="Petersen B.L."/>
            <person name="Pils B."/>
            <person name="Prigge M."/>
            <person name="Rensing S.A."/>
            <person name="Riano-Pachon D.M."/>
            <person name="Roberts A.W."/>
            <person name="Sato Y."/>
            <person name="Scheller H.V."/>
            <person name="Schulz B."/>
            <person name="Schulz C."/>
            <person name="Shakirov E.V."/>
            <person name="Shibagaki N."/>
            <person name="Shinohara N."/>
            <person name="Shippen D.E."/>
            <person name="Soerensen I."/>
            <person name="Sotooka R."/>
            <person name="Sugimoto N."/>
            <person name="Sugita M."/>
            <person name="Sumikawa N."/>
            <person name="Tanurdzic M."/>
            <person name="Theissen G."/>
            <person name="Ulvskov P."/>
            <person name="Wakazuki S."/>
            <person name="Weng J.K."/>
            <person name="Willats W.W."/>
            <person name="Wipf D."/>
            <person name="Wolf P.G."/>
            <person name="Yang L."/>
            <person name="Zimmer A.D."/>
            <person name="Zhu Q."/>
            <person name="Mitros T."/>
            <person name="Hellsten U."/>
            <person name="Loque D."/>
            <person name="Otillar R."/>
            <person name="Salamov A."/>
            <person name="Schmutz J."/>
            <person name="Shapiro H."/>
            <person name="Lindquist E."/>
            <person name="Lucas S."/>
            <person name="Rokhsar D."/>
            <person name="Grigoriev I.V."/>
        </authorList>
    </citation>
    <scope>NUCLEOTIDE SEQUENCE [LARGE SCALE GENOMIC DNA]</scope>
</reference>
<comment type="similarity">
    <text evidence="2">Belongs to the complex I NDUFA5 subunit family.</text>
</comment>
<evidence type="ECO:0000256" key="1">
    <source>
        <dbReference type="ARBA" id="ARBA00004443"/>
    </source>
</evidence>
<evidence type="ECO:0000313" key="10">
    <source>
        <dbReference type="EMBL" id="EFJ28686.1"/>
    </source>
</evidence>
<dbReference type="GO" id="GO:0022904">
    <property type="term" value="P:respiratory electron transport chain"/>
    <property type="evidence" value="ECO:0000318"/>
    <property type="project" value="GO_Central"/>
</dbReference>
<comment type="subcellular location">
    <subcellularLocation>
        <location evidence="1">Mitochondrion inner membrane</location>
        <topology evidence="1">Peripheral membrane protein</topology>
        <orientation evidence="1">Matrix side</orientation>
    </subcellularLocation>
</comment>
<keyword evidence="11" id="KW-1185">Reference proteome</keyword>
<dbReference type="OrthoDB" id="286811at2759"/>
<dbReference type="Proteomes" id="UP000001514">
    <property type="component" value="Unassembled WGS sequence"/>
</dbReference>
<dbReference type="OMA" id="DRIECGQ"/>
<keyword evidence="5" id="KW-0999">Mitochondrion inner membrane</keyword>
<evidence type="ECO:0000256" key="5">
    <source>
        <dbReference type="ARBA" id="ARBA00022792"/>
    </source>
</evidence>
<dbReference type="GO" id="GO:0005743">
    <property type="term" value="C:mitochondrial inner membrane"/>
    <property type="evidence" value="ECO:0007669"/>
    <property type="project" value="UniProtKB-SubCell"/>
</dbReference>
<evidence type="ECO:0000313" key="11">
    <source>
        <dbReference type="Proteomes" id="UP000001514"/>
    </source>
</evidence>
<evidence type="ECO:0000256" key="6">
    <source>
        <dbReference type="ARBA" id="ARBA00022982"/>
    </source>
</evidence>
<organism evidence="11">
    <name type="scientific">Selaginella moellendorffii</name>
    <name type="common">Spikemoss</name>
    <dbReference type="NCBI Taxonomy" id="88036"/>
    <lineage>
        <taxon>Eukaryota</taxon>
        <taxon>Viridiplantae</taxon>
        <taxon>Streptophyta</taxon>
        <taxon>Embryophyta</taxon>
        <taxon>Tracheophyta</taxon>
        <taxon>Lycopodiopsida</taxon>
        <taxon>Selaginellales</taxon>
        <taxon>Selaginellaceae</taxon>
        <taxon>Selaginella</taxon>
    </lineage>
</organism>
<dbReference type="Gramene" id="EFJ28686">
    <property type="protein sequence ID" value="EFJ28686"/>
    <property type="gene ID" value="SELMODRAFT_93128"/>
</dbReference>
<name>D8RH13_SELML</name>
<dbReference type="HOGENOM" id="CLU_099943_1_0_1"/>
<dbReference type="KEGG" id="smo:SELMODRAFT_93128"/>
<sequence>MWARRFHPGPLLAKVKKSTGITGLRVEPQAREKLLGLYQRTLLAAESIPEEAFYKQAVLKITNARLKVCQEEEDWEKIEERIGCGQVEELIKQAEDELKLIPKMIEWKPWEVPEGHKIRIRDEGYERSKHLPTHRSSWDAVELEILDRREREKKEKEAREKEAEEKEGQIDASGSSK</sequence>
<protein>
    <submittedName>
        <fullName evidence="10">Uncharacterized protein</fullName>
    </submittedName>
</protein>
<keyword evidence="6" id="KW-0249">Electron transport</keyword>
<dbReference type="InParanoid" id="D8RH13"/>
<feature type="compositionally biased region" description="Basic and acidic residues" evidence="9">
    <location>
        <begin position="151"/>
        <end position="169"/>
    </location>
</feature>
<dbReference type="eggNOG" id="KOG3365">
    <property type="taxonomic scope" value="Eukaryota"/>
</dbReference>
<evidence type="ECO:0000256" key="4">
    <source>
        <dbReference type="ARBA" id="ARBA00022660"/>
    </source>
</evidence>
<dbReference type="AlphaFoldDB" id="D8RH13"/>
<dbReference type="GO" id="GO:0045271">
    <property type="term" value="C:respiratory chain complex I"/>
    <property type="evidence" value="ECO:0000318"/>
    <property type="project" value="GO_Central"/>
</dbReference>
<dbReference type="PANTHER" id="PTHR12653:SF0">
    <property type="entry name" value="NADH DEHYDROGENASE [UBIQUINONE] 1 ALPHA SUBCOMPLEX SUBUNIT 5"/>
    <property type="match status" value="1"/>
</dbReference>
<evidence type="ECO:0000256" key="2">
    <source>
        <dbReference type="ARBA" id="ARBA00010261"/>
    </source>
</evidence>
<evidence type="ECO:0000256" key="3">
    <source>
        <dbReference type="ARBA" id="ARBA00022448"/>
    </source>
</evidence>
<dbReference type="STRING" id="88036.D8RH13"/>
<evidence type="ECO:0000256" key="8">
    <source>
        <dbReference type="ARBA" id="ARBA00023136"/>
    </source>
</evidence>
<dbReference type="PANTHER" id="PTHR12653">
    <property type="entry name" value="NADH-UBIQUINONE OXIDOREDUCTASE 13 KD-B SUBUNIT"/>
    <property type="match status" value="1"/>
</dbReference>
<keyword evidence="4" id="KW-0679">Respiratory chain</keyword>
<keyword evidence="7" id="KW-0496">Mitochondrion</keyword>
<dbReference type="EMBL" id="GL377579">
    <property type="protein sequence ID" value="EFJ28686.1"/>
    <property type="molecule type" value="Genomic_DNA"/>
</dbReference>
<proteinExistence type="inferred from homology"/>
<accession>D8RH13</accession>